<organism evidence="1 2">
    <name type="scientific">Parthenolecanium corni</name>
    <dbReference type="NCBI Taxonomy" id="536013"/>
    <lineage>
        <taxon>Eukaryota</taxon>
        <taxon>Metazoa</taxon>
        <taxon>Ecdysozoa</taxon>
        <taxon>Arthropoda</taxon>
        <taxon>Hexapoda</taxon>
        <taxon>Insecta</taxon>
        <taxon>Pterygota</taxon>
        <taxon>Neoptera</taxon>
        <taxon>Paraneoptera</taxon>
        <taxon>Hemiptera</taxon>
        <taxon>Sternorrhyncha</taxon>
        <taxon>Coccoidea</taxon>
        <taxon>Coccidae</taxon>
        <taxon>Parthenolecanium</taxon>
    </lineage>
</organism>
<accession>A0AAN9TF26</accession>
<keyword evidence="2" id="KW-1185">Reference proteome</keyword>
<sequence length="121" mass="13696">MALSGCQAVAVSCEMKNQDTGSAEAGHAPIELYHKTQFWKKLEVGVVAPADAKTVLAATKDLCRHFIFQENRPLFMQKTAKLAAQLFKNNLRKTTKKLRFFSEFRRFSGNLEKCVENTEKI</sequence>
<evidence type="ECO:0000313" key="2">
    <source>
        <dbReference type="Proteomes" id="UP001367676"/>
    </source>
</evidence>
<reference evidence="1 2" key="1">
    <citation type="submission" date="2024-03" db="EMBL/GenBank/DDBJ databases">
        <title>Adaptation during the transition from Ophiocordyceps entomopathogen to insect associate is accompanied by gene loss and intensified selection.</title>
        <authorList>
            <person name="Ward C.M."/>
            <person name="Onetto C.A."/>
            <person name="Borneman A.R."/>
        </authorList>
    </citation>
    <scope>NUCLEOTIDE SEQUENCE [LARGE SCALE GENOMIC DNA]</scope>
    <source>
        <strain evidence="1">AWRI1</strain>
        <tissue evidence="1">Single Adult Female</tissue>
    </source>
</reference>
<evidence type="ECO:0000313" key="1">
    <source>
        <dbReference type="EMBL" id="KAK7590137.1"/>
    </source>
</evidence>
<gene>
    <name evidence="1" type="ORF">V9T40_001750</name>
</gene>
<name>A0AAN9TF26_9HEMI</name>
<dbReference type="Proteomes" id="UP001367676">
    <property type="component" value="Unassembled WGS sequence"/>
</dbReference>
<protein>
    <submittedName>
        <fullName evidence="1">Uncharacterized protein</fullName>
    </submittedName>
</protein>
<dbReference type="AlphaFoldDB" id="A0AAN9TF26"/>
<comment type="caution">
    <text evidence="1">The sequence shown here is derived from an EMBL/GenBank/DDBJ whole genome shotgun (WGS) entry which is preliminary data.</text>
</comment>
<proteinExistence type="predicted"/>
<dbReference type="EMBL" id="JBBCAQ010000022">
    <property type="protein sequence ID" value="KAK7590137.1"/>
    <property type="molecule type" value="Genomic_DNA"/>
</dbReference>